<dbReference type="Gene3D" id="3.30.470.20">
    <property type="entry name" value="ATP-grasp fold, B domain"/>
    <property type="match status" value="1"/>
</dbReference>
<keyword evidence="3" id="KW-0067">ATP-binding</keyword>
<dbReference type="RefSeq" id="WP_073102787.1">
    <property type="nucleotide sequence ID" value="NZ_FQXE01000004.1"/>
</dbReference>
<dbReference type="GO" id="GO:0005524">
    <property type="term" value="F:ATP binding"/>
    <property type="evidence" value="ECO:0007669"/>
    <property type="project" value="UniProtKB-KW"/>
</dbReference>
<dbReference type="STRING" id="658167.SAMN04488135_10496"/>
<evidence type="ECO:0000256" key="1">
    <source>
        <dbReference type="ARBA" id="ARBA00022598"/>
    </source>
</evidence>
<dbReference type="InterPro" id="IPR003781">
    <property type="entry name" value="CoA-bd"/>
</dbReference>
<keyword evidence="2" id="KW-0547">Nucleotide-binding</keyword>
<evidence type="ECO:0000259" key="5">
    <source>
        <dbReference type="SMART" id="SM00881"/>
    </source>
</evidence>
<dbReference type="SMART" id="SM00881">
    <property type="entry name" value="CoA_binding"/>
    <property type="match status" value="1"/>
</dbReference>
<dbReference type="SUPFAM" id="SSF52210">
    <property type="entry name" value="Succinyl-CoA synthetase domains"/>
    <property type="match status" value="2"/>
</dbReference>
<dbReference type="Pfam" id="PF13607">
    <property type="entry name" value="Succ_CoA_lig"/>
    <property type="match status" value="1"/>
</dbReference>
<gene>
    <name evidence="6" type="ORF">SAMN04488135_10496</name>
</gene>
<dbReference type="AlphaFoldDB" id="A0A1M5USH2"/>
<dbReference type="SUPFAM" id="SSF56059">
    <property type="entry name" value="Glutathione synthetase ATP-binding domain-like"/>
    <property type="match status" value="1"/>
</dbReference>
<reference evidence="6 7" key="1">
    <citation type="submission" date="2016-11" db="EMBL/GenBank/DDBJ databases">
        <authorList>
            <person name="Jaros S."/>
            <person name="Januszkiewicz K."/>
            <person name="Wedrychowicz H."/>
        </authorList>
    </citation>
    <scope>NUCLEOTIDE SEQUENCE [LARGE SCALE GENOMIC DNA]</scope>
    <source>
        <strain evidence="6 7">CGMCC 1.10190</strain>
    </source>
</reference>
<protein>
    <submittedName>
        <fullName evidence="6">Acyl-CoA synthetase (NDP forming)</fullName>
    </submittedName>
</protein>
<dbReference type="PANTHER" id="PTHR43334:SF1">
    <property type="entry name" value="3-HYDROXYPROPIONATE--COA LIGASE [ADP-FORMING]"/>
    <property type="match status" value="1"/>
</dbReference>
<evidence type="ECO:0000256" key="2">
    <source>
        <dbReference type="ARBA" id="ARBA00022741"/>
    </source>
</evidence>
<sequence>MLMASRHSRNGDSDSSFPDLARFFAPRAVAMIGATEDLGKFGGRCMRQMMDFGYKGAIYPVNPRRDEIFGLRCFASVAALPAAPDHVGIVLPAHLVPAALEQCAERGVPFVTVFSSGFGEVGSAQGAADQQRLVDIARAGNIRLMGPNCNGMINFVDGFALTSTATIQGPRRAAGDIGVVSQSGGAGQVNIMWRAQQSGLGISYQVSCGNAADLDLVDYASFMLESEKTKVVLMLAESLADGGRLRMLARRAADLDKPIVMVKVGRSAAGSKAAASHTGAITGADDVCDAALRQMGIVRVSDCNELYETAMLLRQARRPRGHRAAAMSISGGNLVMVADLGASEGIEWPAYTGETTQKLAELLPGFGAATNPTDLTAAAIGQKNAYKDAAETILADPNVDILIPVLTINSANDVRAVAEVSARSDKPMAILWTGCASDDAALTREVLVAEGHAVYRDALPCLKAVQRTMQYAEFRRRLADAPAARPAGIDVEAARLLLEQADGPLSEHRSKALLQHYGLPVTMERLTSSAEAAWQAASHIDGPVALKIQSPDILHKTEAGAIRLGVSGELAVKGAYEEVISAARAYRPDARIEGVLVQEMIADAHEMLVGVSHDATFGPVLALGLGGIYVEVLKDVVFRLAPLTADEAQRALAELRTYKLLEGVRGKAPADMDALIDAIVRISWLTADLGDRIAELDINPLCVLPKGRGARVVDALIVPRRAAG</sequence>
<dbReference type="InterPro" id="IPR051538">
    <property type="entry name" value="Acyl-CoA_Synth/Transferase"/>
</dbReference>
<dbReference type="Proteomes" id="UP000184226">
    <property type="component" value="Unassembled WGS sequence"/>
</dbReference>
<dbReference type="Gene3D" id="3.30.1490.20">
    <property type="entry name" value="ATP-grasp fold, A domain"/>
    <property type="match status" value="1"/>
</dbReference>
<dbReference type="InterPro" id="IPR013815">
    <property type="entry name" value="ATP_grasp_subdomain_1"/>
</dbReference>
<accession>A0A1M5USH2</accession>
<dbReference type="GO" id="GO:0016874">
    <property type="term" value="F:ligase activity"/>
    <property type="evidence" value="ECO:0007669"/>
    <property type="project" value="UniProtKB-KW"/>
</dbReference>
<keyword evidence="7" id="KW-1185">Reference proteome</keyword>
<evidence type="ECO:0000313" key="7">
    <source>
        <dbReference type="Proteomes" id="UP000184226"/>
    </source>
</evidence>
<keyword evidence="1" id="KW-0436">Ligase</keyword>
<dbReference type="InterPro" id="IPR032875">
    <property type="entry name" value="Succ_CoA_lig_flav_dom"/>
</dbReference>
<evidence type="ECO:0000256" key="4">
    <source>
        <dbReference type="ARBA" id="ARBA00060888"/>
    </source>
</evidence>
<dbReference type="Gene3D" id="3.40.50.720">
    <property type="entry name" value="NAD(P)-binding Rossmann-like Domain"/>
    <property type="match status" value="1"/>
</dbReference>
<comment type="similarity">
    <text evidence="4">In the N-terminal section; belongs to the acetate CoA ligase alpha subunit family.</text>
</comment>
<dbReference type="InterPro" id="IPR036291">
    <property type="entry name" value="NAD(P)-bd_dom_sf"/>
</dbReference>
<dbReference type="PANTHER" id="PTHR43334">
    <property type="entry name" value="ACETATE--COA LIGASE [ADP-FORMING]"/>
    <property type="match status" value="1"/>
</dbReference>
<dbReference type="OrthoDB" id="8664175at2"/>
<dbReference type="InterPro" id="IPR016102">
    <property type="entry name" value="Succinyl-CoA_synth-like"/>
</dbReference>
<organism evidence="6 7">
    <name type="scientific">Pollutimonas bauzanensis</name>
    <dbReference type="NCBI Taxonomy" id="658167"/>
    <lineage>
        <taxon>Bacteria</taxon>
        <taxon>Pseudomonadati</taxon>
        <taxon>Pseudomonadota</taxon>
        <taxon>Betaproteobacteria</taxon>
        <taxon>Burkholderiales</taxon>
        <taxon>Alcaligenaceae</taxon>
        <taxon>Pollutimonas</taxon>
    </lineage>
</organism>
<dbReference type="FunFam" id="3.30.1490.20:FF:000020">
    <property type="entry name" value="Protein lysine acetyltransferase"/>
    <property type="match status" value="1"/>
</dbReference>
<proteinExistence type="inferred from homology"/>
<dbReference type="Gene3D" id="3.40.50.261">
    <property type="entry name" value="Succinyl-CoA synthetase domains"/>
    <property type="match status" value="2"/>
</dbReference>
<evidence type="ECO:0000256" key="3">
    <source>
        <dbReference type="ARBA" id="ARBA00022840"/>
    </source>
</evidence>
<dbReference type="Pfam" id="PF13549">
    <property type="entry name" value="ATP-grasp_5"/>
    <property type="match status" value="1"/>
</dbReference>
<name>A0A1M5USH2_9BURK</name>
<dbReference type="EMBL" id="FQXE01000004">
    <property type="protein sequence ID" value="SHH65874.1"/>
    <property type="molecule type" value="Genomic_DNA"/>
</dbReference>
<feature type="domain" description="CoA-binding" evidence="5">
    <location>
        <begin position="23"/>
        <end position="118"/>
    </location>
</feature>
<evidence type="ECO:0000313" key="6">
    <source>
        <dbReference type="EMBL" id="SHH65874.1"/>
    </source>
</evidence>
<dbReference type="Pfam" id="PF13380">
    <property type="entry name" value="CoA_binding_2"/>
    <property type="match status" value="1"/>
</dbReference>
<dbReference type="SUPFAM" id="SSF51735">
    <property type="entry name" value="NAD(P)-binding Rossmann-fold domains"/>
    <property type="match status" value="1"/>
</dbReference>